<dbReference type="EMBL" id="BMJV01000003">
    <property type="protein sequence ID" value="GGG71419.1"/>
    <property type="molecule type" value="Genomic_DNA"/>
</dbReference>
<dbReference type="GO" id="GO:0005975">
    <property type="term" value="P:carbohydrate metabolic process"/>
    <property type="evidence" value="ECO:0007669"/>
    <property type="project" value="InterPro"/>
</dbReference>
<keyword evidence="2" id="KW-0963">Cytoplasm</keyword>
<evidence type="ECO:0000256" key="3">
    <source>
        <dbReference type="ARBA" id="ARBA00023126"/>
    </source>
</evidence>
<dbReference type="InterPro" id="IPR001585">
    <property type="entry name" value="TAL/FSA"/>
</dbReference>
<evidence type="ECO:0000313" key="6">
    <source>
        <dbReference type="Proteomes" id="UP000617145"/>
    </source>
</evidence>
<evidence type="ECO:0000256" key="4">
    <source>
        <dbReference type="ARBA" id="ARBA00023270"/>
    </source>
</evidence>
<evidence type="ECO:0000256" key="2">
    <source>
        <dbReference type="ARBA" id="ARBA00022490"/>
    </source>
</evidence>
<comment type="caution">
    <text evidence="5">The sequence shown here is derived from an EMBL/GenBank/DDBJ whole genome shotgun (WGS) entry which is preliminary data.</text>
</comment>
<proteinExistence type="predicted"/>
<dbReference type="PANTHER" id="PTHR10683:SF40">
    <property type="entry name" value="FRUCTOSE-6-PHOSPHATE ALDOLASE 1-RELATED"/>
    <property type="match status" value="1"/>
</dbReference>
<dbReference type="GO" id="GO:0042182">
    <property type="term" value="P:ketone catabolic process"/>
    <property type="evidence" value="ECO:0007669"/>
    <property type="project" value="UniProtKB-ARBA"/>
</dbReference>
<keyword evidence="3" id="KW-0570">Pentose shunt</keyword>
<dbReference type="AlphaFoldDB" id="A0A8J3EGH1"/>
<keyword evidence="6" id="KW-1185">Reference proteome</keyword>
<dbReference type="RefSeq" id="WP_188789989.1">
    <property type="nucleotide sequence ID" value="NZ_BMJV01000003.1"/>
</dbReference>
<name>A0A8J3EGH1_9RHOB</name>
<dbReference type="Proteomes" id="UP000617145">
    <property type="component" value="Unassembled WGS sequence"/>
</dbReference>
<organism evidence="5 6">
    <name type="scientific">Salipiger pallidus</name>
    <dbReference type="NCBI Taxonomy" id="1775170"/>
    <lineage>
        <taxon>Bacteria</taxon>
        <taxon>Pseudomonadati</taxon>
        <taxon>Pseudomonadota</taxon>
        <taxon>Alphaproteobacteria</taxon>
        <taxon>Rhodobacterales</taxon>
        <taxon>Roseobacteraceae</taxon>
        <taxon>Salipiger</taxon>
    </lineage>
</organism>
<dbReference type="FunFam" id="3.20.20.70:FF:000018">
    <property type="entry name" value="Probable transaldolase"/>
    <property type="match status" value="1"/>
</dbReference>
<sequence length="217" mass="22696">MKFFVDTADVESIRDLVDGGFVDGVTTTPELISATGRPVDELVAEICEAVEGPVSVDLQAGDCESMVDQGCALSDVAPNVAVKLPMTFEGLRACKVLTGAGRMVNVTLCFTAAQALLATKAGATFVSPFVGRLEDTGQDGLGLVKEIRQIYDNYGYETQILAASIRTAENFAACARIGIDVATAPPDVIRAMIAHELTDKALADHGQDTAAVNITAA</sequence>
<dbReference type="InterPro" id="IPR018225">
    <property type="entry name" value="Transaldolase_AS"/>
</dbReference>
<reference evidence="5" key="2">
    <citation type="submission" date="2020-09" db="EMBL/GenBank/DDBJ databases">
        <authorList>
            <person name="Sun Q."/>
            <person name="Zhou Y."/>
        </authorList>
    </citation>
    <scope>NUCLEOTIDE SEQUENCE</scope>
    <source>
        <strain evidence="5">CGMCC 1.15762</strain>
    </source>
</reference>
<dbReference type="Gene3D" id="3.20.20.70">
    <property type="entry name" value="Aldolase class I"/>
    <property type="match status" value="1"/>
</dbReference>
<protein>
    <submittedName>
        <fullName evidence="5">Putative transaldolase</fullName>
    </submittedName>
</protein>
<accession>A0A8J3EGH1</accession>
<dbReference type="GO" id="GO:0006098">
    <property type="term" value="P:pentose-phosphate shunt"/>
    <property type="evidence" value="ECO:0007669"/>
    <property type="project" value="UniProtKB-KW"/>
</dbReference>
<dbReference type="PROSITE" id="PS00958">
    <property type="entry name" value="TRANSALDOLASE_2"/>
    <property type="match status" value="1"/>
</dbReference>
<dbReference type="GO" id="GO:0016832">
    <property type="term" value="F:aldehyde-lyase activity"/>
    <property type="evidence" value="ECO:0007669"/>
    <property type="project" value="InterPro"/>
</dbReference>
<dbReference type="CDD" id="cd00956">
    <property type="entry name" value="Transaldolase_FSA"/>
    <property type="match status" value="1"/>
</dbReference>
<evidence type="ECO:0000313" key="5">
    <source>
        <dbReference type="EMBL" id="GGG71419.1"/>
    </source>
</evidence>
<dbReference type="Pfam" id="PF00923">
    <property type="entry name" value="TAL_FSA"/>
    <property type="match status" value="1"/>
</dbReference>
<reference evidence="5" key="1">
    <citation type="journal article" date="2014" name="Int. J. Syst. Evol. Microbiol.">
        <title>Complete genome sequence of Corynebacterium casei LMG S-19264T (=DSM 44701T), isolated from a smear-ripened cheese.</title>
        <authorList>
            <consortium name="US DOE Joint Genome Institute (JGI-PGF)"/>
            <person name="Walter F."/>
            <person name="Albersmeier A."/>
            <person name="Kalinowski J."/>
            <person name="Ruckert C."/>
        </authorList>
    </citation>
    <scope>NUCLEOTIDE SEQUENCE</scope>
    <source>
        <strain evidence="5">CGMCC 1.15762</strain>
    </source>
</reference>
<dbReference type="PANTHER" id="PTHR10683">
    <property type="entry name" value="TRANSALDOLASE"/>
    <property type="match status" value="1"/>
</dbReference>
<dbReference type="InterPro" id="IPR013785">
    <property type="entry name" value="Aldolase_TIM"/>
</dbReference>
<gene>
    <name evidence="5" type="primary">tal</name>
    <name evidence="5" type="ORF">GCM10011415_19060</name>
</gene>
<keyword evidence="4" id="KW-0704">Schiff base</keyword>
<evidence type="ECO:0000256" key="1">
    <source>
        <dbReference type="ARBA" id="ARBA00004496"/>
    </source>
</evidence>
<dbReference type="SUPFAM" id="SSF51569">
    <property type="entry name" value="Aldolase"/>
    <property type="match status" value="1"/>
</dbReference>
<comment type="subcellular location">
    <subcellularLocation>
        <location evidence="1">Cytoplasm</location>
    </subcellularLocation>
</comment>
<dbReference type="GO" id="GO:0005737">
    <property type="term" value="C:cytoplasm"/>
    <property type="evidence" value="ECO:0007669"/>
    <property type="project" value="UniProtKB-SubCell"/>
</dbReference>
<dbReference type="InterPro" id="IPR033919">
    <property type="entry name" value="TSA/FSA_arc/bac"/>
</dbReference>